<organism evidence="1 2">
    <name type="scientific">Streptomyces poriferorum</name>
    <dbReference type="NCBI Taxonomy" id="2798799"/>
    <lineage>
        <taxon>Bacteria</taxon>
        <taxon>Bacillati</taxon>
        <taxon>Actinomycetota</taxon>
        <taxon>Actinomycetes</taxon>
        <taxon>Kitasatosporales</taxon>
        <taxon>Streptomycetaceae</taxon>
        <taxon>Streptomyces</taxon>
    </lineage>
</organism>
<evidence type="ECO:0000313" key="2">
    <source>
        <dbReference type="Proteomes" id="UP001235744"/>
    </source>
</evidence>
<proteinExistence type="predicted"/>
<protein>
    <submittedName>
        <fullName evidence="1">Uncharacterized protein</fullName>
    </submittedName>
</protein>
<keyword evidence="2" id="KW-1185">Reference proteome</keyword>
<sequence length="211" mass="23722">MARLQILELPEGGSDDRPPFVLIVDQYEPVEATPSRLFRHQDMAEQIGARAVLVFDDTIDIPANDTSAFAQSHAAALYLDDREVRTSIAADMNKAREQAGVAIIGQSLADERTDIARDMDRLAKRRDELAEALGMDRTRDWDDIVNTAAGIRRSRDSMRDAIQRVRDLPEQPDIMDAQHREPTGYLHGYRIAIREAKRATQEPEPSRSTNG</sequence>
<evidence type="ECO:0000313" key="1">
    <source>
        <dbReference type="EMBL" id="WLQ60455.1"/>
    </source>
</evidence>
<reference evidence="1 2" key="1">
    <citation type="submission" date="2023-03" db="EMBL/GenBank/DDBJ databases">
        <title>Isolation and description of six Streptomyces strains from soil environments, able to metabolize different microbial glucans.</title>
        <authorList>
            <person name="Widen T."/>
            <person name="Larsbrink J."/>
        </authorList>
    </citation>
    <scope>NUCLEOTIDE SEQUENCE [LARGE SCALE GENOMIC DNA]</scope>
    <source>
        <strain evidence="1 2">Alt2</strain>
    </source>
</reference>
<dbReference type="RefSeq" id="WP_306069263.1">
    <property type="nucleotide sequence ID" value="NZ_CP120988.1"/>
</dbReference>
<gene>
    <name evidence="1" type="ORF">P8A19_35750</name>
</gene>
<dbReference type="Proteomes" id="UP001235744">
    <property type="component" value="Chromosome"/>
</dbReference>
<accession>A0ABY9IY78</accession>
<dbReference type="EMBL" id="CP120988">
    <property type="protein sequence ID" value="WLQ60455.1"/>
    <property type="molecule type" value="Genomic_DNA"/>
</dbReference>
<name>A0ABY9IY78_9ACTN</name>